<dbReference type="GO" id="GO:0046100">
    <property type="term" value="P:hypoxanthine metabolic process"/>
    <property type="evidence" value="ECO:0007669"/>
    <property type="project" value="TreeGrafter"/>
</dbReference>
<evidence type="ECO:0000256" key="9">
    <source>
        <dbReference type="ARBA" id="ARBA00022723"/>
    </source>
</evidence>
<keyword evidence="9 15" id="KW-0479">Metal-binding</keyword>
<evidence type="ECO:0000256" key="4">
    <source>
        <dbReference type="ARBA" id="ARBA00008391"/>
    </source>
</evidence>
<protein>
    <recommendedName>
        <fullName evidence="5 15">Hypoxanthine phosphoribosyltransferase</fullName>
        <ecNumber evidence="5 15">2.4.2.8</ecNumber>
    </recommendedName>
</protein>
<evidence type="ECO:0000256" key="7">
    <source>
        <dbReference type="ARBA" id="ARBA00022676"/>
    </source>
</evidence>
<keyword evidence="7 15" id="KW-0328">Glycosyltransferase</keyword>
<dbReference type="InterPro" id="IPR050408">
    <property type="entry name" value="HGPRT"/>
</dbReference>
<evidence type="ECO:0000256" key="8">
    <source>
        <dbReference type="ARBA" id="ARBA00022679"/>
    </source>
</evidence>
<accession>A0A517Z7V6</accession>
<gene>
    <name evidence="17" type="primary">hpt</name>
    <name evidence="17" type="ORF">Mal4_28860</name>
</gene>
<dbReference type="UniPathway" id="UPA00591">
    <property type="reaction ID" value="UER00648"/>
</dbReference>
<comment type="catalytic activity">
    <reaction evidence="13">
        <text>GMP + diphosphate = guanine + 5-phospho-alpha-D-ribose 1-diphosphate</text>
        <dbReference type="Rhea" id="RHEA:25424"/>
        <dbReference type="ChEBI" id="CHEBI:16235"/>
        <dbReference type="ChEBI" id="CHEBI:33019"/>
        <dbReference type="ChEBI" id="CHEBI:58017"/>
        <dbReference type="ChEBI" id="CHEBI:58115"/>
        <dbReference type="EC" id="2.4.2.8"/>
    </reaction>
    <physiologicalReaction direction="right-to-left" evidence="13">
        <dbReference type="Rhea" id="RHEA:25426"/>
    </physiologicalReaction>
</comment>
<reference evidence="17 18" key="1">
    <citation type="submission" date="2019-02" db="EMBL/GenBank/DDBJ databases">
        <title>Deep-cultivation of Planctomycetes and their phenomic and genomic characterization uncovers novel biology.</title>
        <authorList>
            <person name="Wiegand S."/>
            <person name="Jogler M."/>
            <person name="Boedeker C."/>
            <person name="Pinto D."/>
            <person name="Vollmers J."/>
            <person name="Rivas-Marin E."/>
            <person name="Kohn T."/>
            <person name="Peeters S.H."/>
            <person name="Heuer A."/>
            <person name="Rast P."/>
            <person name="Oberbeckmann S."/>
            <person name="Bunk B."/>
            <person name="Jeske O."/>
            <person name="Meyerdierks A."/>
            <person name="Storesund J.E."/>
            <person name="Kallscheuer N."/>
            <person name="Luecker S."/>
            <person name="Lage O.M."/>
            <person name="Pohl T."/>
            <person name="Merkel B.J."/>
            <person name="Hornburger P."/>
            <person name="Mueller R.-W."/>
            <person name="Bruemmer F."/>
            <person name="Labrenz M."/>
            <person name="Spormann A.M."/>
            <person name="Op den Camp H."/>
            <person name="Overmann J."/>
            <person name="Amann R."/>
            <person name="Jetten M.S.M."/>
            <person name="Mascher T."/>
            <person name="Medema M.H."/>
            <person name="Devos D.P."/>
            <person name="Kaster A.-K."/>
            <person name="Ovreas L."/>
            <person name="Rohde M."/>
            <person name="Galperin M.Y."/>
            <person name="Jogler C."/>
        </authorList>
    </citation>
    <scope>NUCLEOTIDE SEQUENCE [LARGE SCALE GENOMIC DNA]</scope>
    <source>
        <strain evidence="17 18">Mal4</strain>
    </source>
</reference>
<evidence type="ECO:0000256" key="13">
    <source>
        <dbReference type="ARBA" id="ARBA00048811"/>
    </source>
</evidence>
<dbReference type="GO" id="GO:0000287">
    <property type="term" value="F:magnesium ion binding"/>
    <property type="evidence" value="ECO:0007669"/>
    <property type="project" value="TreeGrafter"/>
</dbReference>
<dbReference type="PANTHER" id="PTHR43340">
    <property type="entry name" value="HYPOXANTHINE-GUANINE PHOSPHORIBOSYLTRANSFERASE"/>
    <property type="match status" value="1"/>
</dbReference>
<evidence type="ECO:0000256" key="11">
    <source>
        <dbReference type="ARBA" id="ARBA00022741"/>
    </source>
</evidence>
<dbReference type="AlphaFoldDB" id="A0A517Z7V6"/>
<evidence type="ECO:0000256" key="6">
    <source>
        <dbReference type="ARBA" id="ARBA00022490"/>
    </source>
</evidence>
<keyword evidence="11 15" id="KW-0547">Nucleotide-binding</keyword>
<keyword evidence="10 15" id="KW-0660">Purine salvage</keyword>
<keyword evidence="6 15" id="KW-0963">Cytoplasm</keyword>
<dbReference type="GO" id="GO:0032263">
    <property type="term" value="P:GMP salvage"/>
    <property type="evidence" value="ECO:0007669"/>
    <property type="project" value="TreeGrafter"/>
</dbReference>
<comment type="similarity">
    <text evidence="4 15">Belongs to the purine/pyrimidine phosphoribosyltransferase family.</text>
</comment>
<evidence type="ECO:0000256" key="5">
    <source>
        <dbReference type="ARBA" id="ARBA00011895"/>
    </source>
</evidence>
<dbReference type="Proteomes" id="UP000320496">
    <property type="component" value="Chromosome"/>
</dbReference>
<comment type="catalytic activity">
    <reaction evidence="14">
        <text>IMP + diphosphate = hypoxanthine + 5-phospho-alpha-D-ribose 1-diphosphate</text>
        <dbReference type="Rhea" id="RHEA:17973"/>
        <dbReference type="ChEBI" id="CHEBI:17368"/>
        <dbReference type="ChEBI" id="CHEBI:33019"/>
        <dbReference type="ChEBI" id="CHEBI:58017"/>
        <dbReference type="ChEBI" id="CHEBI:58053"/>
        <dbReference type="EC" id="2.4.2.8"/>
    </reaction>
    <physiologicalReaction direction="right-to-left" evidence="14">
        <dbReference type="Rhea" id="RHEA:17975"/>
    </physiologicalReaction>
</comment>
<organism evidence="17 18">
    <name type="scientific">Maioricimonas rarisocia</name>
    <dbReference type="NCBI Taxonomy" id="2528026"/>
    <lineage>
        <taxon>Bacteria</taxon>
        <taxon>Pseudomonadati</taxon>
        <taxon>Planctomycetota</taxon>
        <taxon>Planctomycetia</taxon>
        <taxon>Planctomycetales</taxon>
        <taxon>Planctomycetaceae</taxon>
        <taxon>Maioricimonas</taxon>
    </lineage>
</organism>
<dbReference type="GO" id="GO:0006178">
    <property type="term" value="P:guanine salvage"/>
    <property type="evidence" value="ECO:0007669"/>
    <property type="project" value="TreeGrafter"/>
</dbReference>
<evidence type="ECO:0000256" key="2">
    <source>
        <dbReference type="ARBA" id="ARBA00004496"/>
    </source>
</evidence>
<evidence type="ECO:0000256" key="1">
    <source>
        <dbReference type="ARBA" id="ARBA00001946"/>
    </source>
</evidence>
<proteinExistence type="inferred from homology"/>
<evidence type="ECO:0000313" key="18">
    <source>
        <dbReference type="Proteomes" id="UP000320496"/>
    </source>
</evidence>
<dbReference type="SUPFAM" id="SSF53271">
    <property type="entry name" value="PRTase-like"/>
    <property type="match status" value="1"/>
</dbReference>
<dbReference type="KEGG" id="mri:Mal4_28860"/>
<dbReference type="GO" id="GO:0000166">
    <property type="term" value="F:nucleotide binding"/>
    <property type="evidence" value="ECO:0007669"/>
    <property type="project" value="UniProtKB-KW"/>
</dbReference>
<dbReference type="GO" id="GO:0004422">
    <property type="term" value="F:hypoxanthine phosphoribosyltransferase activity"/>
    <property type="evidence" value="ECO:0007669"/>
    <property type="project" value="InterPro"/>
</dbReference>
<evidence type="ECO:0000256" key="15">
    <source>
        <dbReference type="RuleBase" id="RU364099"/>
    </source>
</evidence>
<feature type="domain" description="Phosphoribosyltransferase" evidence="16">
    <location>
        <begin position="21"/>
        <end position="167"/>
    </location>
</feature>
<dbReference type="GO" id="GO:0052657">
    <property type="term" value="F:guanine phosphoribosyltransferase activity"/>
    <property type="evidence" value="ECO:0007669"/>
    <property type="project" value="RHEA"/>
</dbReference>
<dbReference type="NCBIfam" id="TIGR01203">
    <property type="entry name" value="HGPRTase"/>
    <property type="match status" value="1"/>
</dbReference>
<evidence type="ECO:0000256" key="10">
    <source>
        <dbReference type="ARBA" id="ARBA00022726"/>
    </source>
</evidence>
<keyword evidence="18" id="KW-1185">Reference proteome</keyword>
<dbReference type="GO" id="GO:0006166">
    <property type="term" value="P:purine ribonucleoside salvage"/>
    <property type="evidence" value="ECO:0007669"/>
    <property type="project" value="UniProtKB-KW"/>
</dbReference>
<sequence length="184" mass="20773">MGDASRADRQSDAVRPMIAADKIAEAVRGLGRQITSDYVDRPLTLLGVLSGSIMFVSDLMRQIELPHQLGLIQASSYRGTATEPDELSINDEFLPNLADRHVVLVDDIFDTGNTMLRLMHTLERHHPASLKSAVLLWKKDRTRVELTPDYHCFEIPDAFVVGYGLDYNDEYRYLPYVGVVQTHE</sequence>
<dbReference type="Gene3D" id="3.40.50.2020">
    <property type="match status" value="1"/>
</dbReference>
<dbReference type="RefSeq" id="WP_231746803.1">
    <property type="nucleotide sequence ID" value="NZ_CP036275.1"/>
</dbReference>
<evidence type="ECO:0000256" key="14">
    <source>
        <dbReference type="ARBA" id="ARBA00049402"/>
    </source>
</evidence>
<dbReference type="Pfam" id="PF00156">
    <property type="entry name" value="Pribosyltran"/>
    <property type="match status" value="1"/>
</dbReference>
<evidence type="ECO:0000256" key="12">
    <source>
        <dbReference type="ARBA" id="ARBA00022842"/>
    </source>
</evidence>
<dbReference type="InterPro" id="IPR000836">
    <property type="entry name" value="PRTase_dom"/>
</dbReference>
<dbReference type="EMBL" id="CP036275">
    <property type="protein sequence ID" value="QDU38557.1"/>
    <property type="molecule type" value="Genomic_DNA"/>
</dbReference>
<comment type="subcellular location">
    <subcellularLocation>
        <location evidence="2 15">Cytoplasm</location>
    </subcellularLocation>
</comment>
<name>A0A517Z7V6_9PLAN</name>
<keyword evidence="8 15" id="KW-0808">Transferase</keyword>
<dbReference type="EC" id="2.4.2.8" evidence="5 15"/>
<dbReference type="InterPro" id="IPR005904">
    <property type="entry name" value="Hxn_phspho_trans"/>
</dbReference>
<evidence type="ECO:0000259" key="16">
    <source>
        <dbReference type="Pfam" id="PF00156"/>
    </source>
</evidence>
<evidence type="ECO:0000313" key="17">
    <source>
        <dbReference type="EMBL" id="QDU38557.1"/>
    </source>
</evidence>
<dbReference type="PANTHER" id="PTHR43340:SF1">
    <property type="entry name" value="HYPOXANTHINE PHOSPHORIBOSYLTRANSFERASE"/>
    <property type="match status" value="1"/>
</dbReference>
<dbReference type="InterPro" id="IPR029057">
    <property type="entry name" value="PRTase-like"/>
</dbReference>
<dbReference type="CDD" id="cd06223">
    <property type="entry name" value="PRTases_typeI"/>
    <property type="match status" value="1"/>
</dbReference>
<comment type="pathway">
    <text evidence="3 15">Purine metabolism; IMP biosynthesis via salvage pathway; IMP from hypoxanthine: step 1/1.</text>
</comment>
<evidence type="ECO:0000256" key="3">
    <source>
        <dbReference type="ARBA" id="ARBA00004669"/>
    </source>
</evidence>
<keyword evidence="12 15" id="KW-0460">Magnesium</keyword>
<dbReference type="GO" id="GO:0005829">
    <property type="term" value="C:cytosol"/>
    <property type="evidence" value="ECO:0007669"/>
    <property type="project" value="TreeGrafter"/>
</dbReference>
<dbReference type="GO" id="GO:0032264">
    <property type="term" value="P:IMP salvage"/>
    <property type="evidence" value="ECO:0007669"/>
    <property type="project" value="UniProtKB-UniPathway"/>
</dbReference>
<comment type="cofactor">
    <cofactor evidence="1 15">
        <name>Mg(2+)</name>
        <dbReference type="ChEBI" id="CHEBI:18420"/>
    </cofactor>
</comment>